<name>A0A7I8L1J1_SPIIN</name>
<reference evidence="1" key="1">
    <citation type="submission" date="2020-02" db="EMBL/GenBank/DDBJ databases">
        <authorList>
            <person name="Scholz U."/>
            <person name="Mascher M."/>
            <person name="Fiebig A."/>
        </authorList>
    </citation>
    <scope>NUCLEOTIDE SEQUENCE</scope>
</reference>
<dbReference type="AlphaFoldDB" id="A0A7I8L1J1"/>
<protein>
    <submittedName>
        <fullName evidence="1">Uncharacterized protein</fullName>
    </submittedName>
</protein>
<proteinExistence type="predicted"/>
<keyword evidence="2" id="KW-1185">Reference proteome</keyword>
<organism evidence="1 2">
    <name type="scientific">Spirodela intermedia</name>
    <name type="common">Intermediate duckweed</name>
    <dbReference type="NCBI Taxonomy" id="51605"/>
    <lineage>
        <taxon>Eukaryota</taxon>
        <taxon>Viridiplantae</taxon>
        <taxon>Streptophyta</taxon>
        <taxon>Embryophyta</taxon>
        <taxon>Tracheophyta</taxon>
        <taxon>Spermatophyta</taxon>
        <taxon>Magnoliopsida</taxon>
        <taxon>Liliopsida</taxon>
        <taxon>Araceae</taxon>
        <taxon>Lemnoideae</taxon>
        <taxon>Spirodela</taxon>
    </lineage>
</organism>
<gene>
    <name evidence="1" type="ORF">SI8410_10014561</name>
</gene>
<sequence>MKYEDMCRKERYHFELIEQQQQELKDIKLLMIVLEGQEVDSKELIDINLLDEGMEAIIVGLKREIDLFAEEKSHEDLHNSIDIRPIELR</sequence>
<accession>A0A7I8L1J1</accession>
<evidence type="ECO:0000313" key="2">
    <source>
        <dbReference type="Proteomes" id="UP000663760"/>
    </source>
</evidence>
<dbReference type="EMBL" id="LR746273">
    <property type="protein sequence ID" value="CAA7403883.1"/>
    <property type="molecule type" value="Genomic_DNA"/>
</dbReference>
<dbReference type="Proteomes" id="UP000663760">
    <property type="component" value="Chromosome 10"/>
</dbReference>
<evidence type="ECO:0000313" key="1">
    <source>
        <dbReference type="EMBL" id="CAA7403883.1"/>
    </source>
</evidence>